<dbReference type="InterPro" id="IPR036770">
    <property type="entry name" value="Ankyrin_rpt-contain_sf"/>
</dbReference>
<accession>A0A9W9YIK7</accession>
<evidence type="ECO:0000256" key="1">
    <source>
        <dbReference type="SAM" id="MobiDB-lite"/>
    </source>
</evidence>
<reference evidence="2" key="1">
    <citation type="submission" date="2023-01" db="EMBL/GenBank/DDBJ databases">
        <title>Genome assembly of the deep-sea coral Lophelia pertusa.</title>
        <authorList>
            <person name="Herrera S."/>
            <person name="Cordes E."/>
        </authorList>
    </citation>
    <scope>NUCLEOTIDE SEQUENCE</scope>
    <source>
        <strain evidence="2">USNM1676648</strain>
        <tissue evidence="2">Polyp</tissue>
    </source>
</reference>
<evidence type="ECO:0000313" key="3">
    <source>
        <dbReference type="Proteomes" id="UP001163046"/>
    </source>
</evidence>
<dbReference type="Gene3D" id="1.25.40.20">
    <property type="entry name" value="Ankyrin repeat-containing domain"/>
    <property type="match status" value="1"/>
</dbReference>
<dbReference type="OrthoDB" id="6012806at2759"/>
<sequence>MNQINLQDVTFDCLAKGSYWEAIEGFQELISRIKFKLKHAKGGHYVEALGSLGKFRRGLAEALWHINAPQDALHQIQLCITENCHEFSEDSVSLWTLHADKRNRLPVPENKQTAVIGYEIALHFIPPHDVLNMSCLLSKMLLFCCEAGLSFQKKATTYVAAAHEMEACQSQEIMKIWMDCGTKLNMSSKVYSKMSIECFTLAQRFLPNIDKTLKAKLSYRRATAILTLNEPTQLPLATRDARTYVEQCPSIKGYTLLWKCCLRTHHYDDALAAFTRAQEMMKDRQRDRYKEFVKFYTFSNFTDSECVAKRAVQDLSLLFCGGWAAECDASCVPLDLVVESDDKNRDELVRLLLQHGADASDLVERDGESILHASLRIGLKKGNFAVLQFFLVEKTYPVDLQDTDGNTLLHVLCRGKINLKKQEGFVILLKAGANPLITNNQKEKPIDLLSNLSDNRRTLLSSAEESLKTSSSSDQNPANHEIEAGVDEPQERRNVYQIGQRLRYLRVAVKPLRLPCCLQNPIRLQEKSLCPLFVNVSSHLYRS</sequence>
<organism evidence="2 3">
    <name type="scientific">Desmophyllum pertusum</name>
    <dbReference type="NCBI Taxonomy" id="174260"/>
    <lineage>
        <taxon>Eukaryota</taxon>
        <taxon>Metazoa</taxon>
        <taxon>Cnidaria</taxon>
        <taxon>Anthozoa</taxon>
        <taxon>Hexacorallia</taxon>
        <taxon>Scleractinia</taxon>
        <taxon>Caryophylliina</taxon>
        <taxon>Caryophylliidae</taxon>
        <taxon>Desmophyllum</taxon>
    </lineage>
</organism>
<name>A0A9W9YIK7_9CNID</name>
<dbReference type="Proteomes" id="UP001163046">
    <property type="component" value="Unassembled WGS sequence"/>
</dbReference>
<feature type="region of interest" description="Disordered" evidence="1">
    <location>
        <begin position="463"/>
        <end position="487"/>
    </location>
</feature>
<keyword evidence="3" id="KW-1185">Reference proteome</keyword>
<dbReference type="InterPro" id="IPR002110">
    <property type="entry name" value="Ankyrin_rpt"/>
</dbReference>
<dbReference type="EMBL" id="MU827355">
    <property type="protein sequence ID" value="KAJ7351792.1"/>
    <property type="molecule type" value="Genomic_DNA"/>
</dbReference>
<feature type="compositionally biased region" description="Low complexity" evidence="1">
    <location>
        <begin position="463"/>
        <end position="473"/>
    </location>
</feature>
<evidence type="ECO:0000313" key="2">
    <source>
        <dbReference type="EMBL" id="KAJ7351792.1"/>
    </source>
</evidence>
<dbReference type="AlphaFoldDB" id="A0A9W9YIK7"/>
<dbReference type="SMART" id="SM00248">
    <property type="entry name" value="ANK"/>
    <property type="match status" value="3"/>
</dbReference>
<comment type="caution">
    <text evidence="2">The sequence shown here is derived from an EMBL/GenBank/DDBJ whole genome shotgun (WGS) entry which is preliminary data.</text>
</comment>
<dbReference type="SUPFAM" id="SSF48403">
    <property type="entry name" value="Ankyrin repeat"/>
    <property type="match status" value="1"/>
</dbReference>
<dbReference type="Pfam" id="PF13637">
    <property type="entry name" value="Ank_4"/>
    <property type="match status" value="1"/>
</dbReference>
<proteinExistence type="predicted"/>
<protein>
    <submittedName>
        <fullName evidence="2">TPR and ankyrin repeat-containing protein 1</fullName>
    </submittedName>
</protein>
<gene>
    <name evidence="2" type="primary">TRANK1_16</name>
    <name evidence="2" type="ORF">OS493_035517</name>
</gene>